<reference evidence="1" key="1">
    <citation type="submission" date="2020-12" db="EMBL/GenBank/DDBJ databases">
        <title>WGS assembly of Carya illinoinensis cv. Pawnee.</title>
        <authorList>
            <person name="Platts A."/>
            <person name="Shu S."/>
            <person name="Wright S."/>
            <person name="Barry K."/>
            <person name="Edger P."/>
            <person name="Pires J.C."/>
            <person name="Schmutz J."/>
        </authorList>
    </citation>
    <scope>NUCLEOTIDE SEQUENCE</scope>
    <source>
        <tissue evidence="1">Leaf</tissue>
    </source>
</reference>
<proteinExistence type="predicted"/>
<dbReference type="EMBL" id="CM031816">
    <property type="protein sequence ID" value="KAG6645477.1"/>
    <property type="molecule type" value="Genomic_DNA"/>
</dbReference>
<dbReference type="InterPro" id="IPR008586">
    <property type="entry name" value="DUF868_pln"/>
</dbReference>
<comment type="caution">
    <text evidence="1">The sequence shown here is derived from an EMBL/GenBank/DDBJ whole genome shotgun (WGS) entry which is preliminary data.</text>
</comment>
<dbReference type="Pfam" id="PF05910">
    <property type="entry name" value="DUF868"/>
    <property type="match status" value="1"/>
</dbReference>
<accession>A0A8T1PVS9</accession>
<dbReference type="AlphaFoldDB" id="A0A8T1PVS9"/>
<dbReference type="PANTHER" id="PTHR31972">
    <property type="entry name" value="EXPRESSED PROTEIN"/>
    <property type="match status" value="1"/>
</dbReference>
<dbReference type="PANTHER" id="PTHR31972:SF74">
    <property type="entry name" value="EXPRESSED PROTEIN"/>
    <property type="match status" value="1"/>
</dbReference>
<evidence type="ECO:0000313" key="1">
    <source>
        <dbReference type="EMBL" id="KAG6645477.1"/>
    </source>
</evidence>
<sequence>MQVLGVKIRDFPSCFGENGVQVADSSSSSTSKAAQNLVTCVYQCCLRGRSCLITVTWSKNIMGQCLGIGIDDSSNQCLCKVDIKPWFFSKRRVSKSLEAYSCKIDIFWDLSAAKFGPGPEPLEGFYVAFVVDRQMVLLLGDLRKEAFKKTNASPVPSNAVFIAKREHIYGKKVFSTKAQFCDSGHIHDLVVECDTTSINDPCLMIHVDRKRVMQAQMQRLEVESHNRLSIAGTMQRLGLHDHNGSIVEITVANSIEEFTMLMDFPLLYGWG</sequence>
<protein>
    <submittedName>
        <fullName evidence="1">Uncharacterized protein</fullName>
    </submittedName>
</protein>
<dbReference type="Proteomes" id="UP000811609">
    <property type="component" value="Chromosome 8"/>
</dbReference>
<evidence type="ECO:0000313" key="2">
    <source>
        <dbReference type="Proteomes" id="UP000811609"/>
    </source>
</evidence>
<gene>
    <name evidence="1" type="ORF">CIPAW_08G125300</name>
</gene>
<keyword evidence="2" id="KW-1185">Reference proteome</keyword>
<organism evidence="1 2">
    <name type="scientific">Carya illinoinensis</name>
    <name type="common">Pecan</name>
    <dbReference type="NCBI Taxonomy" id="32201"/>
    <lineage>
        <taxon>Eukaryota</taxon>
        <taxon>Viridiplantae</taxon>
        <taxon>Streptophyta</taxon>
        <taxon>Embryophyta</taxon>
        <taxon>Tracheophyta</taxon>
        <taxon>Spermatophyta</taxon>
        <taxon>Magnoliopsida</taxon>
        <taxon>eudicotyledons</taxon>
        <taxon>Gunneridae</taxon>
        <taxon>Pentapetalae</taxon>
        <taxon>rosids</taxon>
        <taxon>fabids</taxon>
        <taxon>Fagales</taxon>
        <taxon>Juglandaceae</taxon>
        <taxon>Carya</taxon>
    </lineage>
</organism>
<name>A0A8T1PVS9_CARIL</name>